<protein>
    <submittedName>
        <fullName evidence="1">Uncharacterized protein</fullName>
    </submittedName>
</protein>
<dbReference type="Proteomes" id="UP000824533">
    <property type="component" value="Linkage Group LG18"/>
</dbReference>
<organism evidence="1 2">
    <name type="scientific">Dendrolimus kikuchii</name>
    <dbReference type="NCBI Taxonomy" id="765133"/>
    <lineage>
        <taxon>Eukaryota</taxon>
        <taxon>Metazoa</taxon>
        <taxon>Ecdysozoa</taxon>
        <taxon>Arthropoda</taxon>
        <taxon>Hexapoda</taxon>
        <taxon>Insecta</taxon>
        <taxon>Pterygota</taxon>
        <taxon>Neoptera</taxon>
        <taxon>Endopterygota</taxon>
        <taxon>Lepidoptera</taxon>
        <taxon>Glossata</taxon>
        <taxon>Ditrysia</taxon>
        <taxon>Bombycoidea</taxon>
        <taxon>Lasiocampidae</taxon>
        <taxon>Dendrolimus</taxon>
    </lineage>
</organism>
<sequence length="432" mass="49932">MNVKNQCRICLSQKSLINIFDNENTTSIKIMSVAEVSVSPNDGLPENICTKCFKKLNACIEFIQLCKTSDAKLRAKILSIKSEPELINLNNHTNFYECKYSPKSDIERDLLIDNSTEIRISYKKVNKINIIDDSIDISRIQNNSKLKKTVKQQCSTCGKVMSSRFRLKTHLRTHTGERPYSCPHCKKNFTLEQNLKVHMRTHTGEKPLQCSICGEAFAQSAGLAAHRRKHTGHTPYHCTLCPKSFRTIGHLQYHTRRHTGEKNFECETCGRAFITRSHLKHHVMTHSGDRPHVCCECGGRFTRASHLKRHMQRMHGGSQKSIAEKIPKIKNIKKNKETKEADGRMIALGTGIIIMSRDIYYSDKYYDEEHEYRHVVLPKEMVKLVPKNHLMSEQEWRSIGVQQSHGWIHYMTHQPEPHILLFRRKITASEKK</sequence>
<evidence type="ECO:0000313" key="1">
    <source>
        <dbReference type="EMBL" id="KAJ0174273.1"/>
    </source>
</evidence>
<name>A0ACC1CRF8_9NEOP</name>
<gene>
    <name evidence="1" type="ORF">K1T71_010419</name>
</gene>
<dbReference type="EMBL" id="CM034404">
    <property type="protein sequence ID" value="KAJ0174273.1"/>
    <property type="molecule type" value="Genomic_DNA"/>
</dbReference>
<keyword evidence="2" id="KW-1185">Reference proteome</keyword>
<accession>A0ACC1CRF8</accession>
<proteinExistence type="predicted"/>
<reference evidence="1 2" key="1">
    <citation type="journal article" date="2021" name="Front. Genet.">
        <title>Chromosome-Level Genome Assembly Reveals Significant Gene Expansion in the Toll and IMD Signaling Pathways of Dendrolimus kikuchii.</title>
        <authorList>
            <person name="Zhou J."/>
            <person name="Wu P."/>
            <person name="Xiong Z."/>
            <person name="Liu N."/>
            <person name="Zhao N."/>
            <person name="Ji M."/>
            <person name="Qiu Y."/>
            <person name="Yang B."/>
        </authorList>
    </citation>
    <scope>NUCLEOTIDE SEQUENCE [LARGE SCALE GENOMIC DNA]</scope>
    <source>
        <strain evidence="1">Ann1</strain>
    </source>
</reference>
<comment type="caution">
    <text evidence="1">The sequence shown here is derived from an EMBL/GenBank/DDBJ whole genome shotgun (WGS) entry which is preliminary data.</text>
</comment>
<evidence type="ECO:0000313" key="2">
    <source>
        <dbReference type="Proteomes" id="UP000824533"/>
    </source>
</evidence>